<keyword evidence="2" id="KW-0812">Transmembrane</keyword>
<sequence length="302" mass="33905">MLGNGQDPENQPPPTLDCSWIIKHHSNELIIPITLQEPSRFARVVQSIRNWRPGSTANGETSDKTTGTGTNAWKRDKDASFRISIAELHRIRMRKLQFKLASHAWYMKRNMTEPPGPWEADLQEYTKALQDYDYMIKCTSAQRDWFLISGERMVDAYVMYRVGVQPVEDKDEGEREHSVGQEKVKKKKKRGTIPVLGPWEEENTPIGGTRNENVKKSWVLGFRQRVVMAALGGAFLIAPMWLMVLHNTLYTALVSTTVFVFVFGLMMSALLEKPMDVLSGTAAYAAVLVVFVGLGPSGGASS</sequence>
<name>A0AAJ0B6X2_9PEZI</name>
<gene>
    <name evidence="4" type="ORF">QBC47DRAFT_307927</name>
</gene>
<feature type="transmembrane region" description="Helical" evidence="2">
    <location>
        <begin position="226"/>
        <end position="244"/>
    </location>
</feature>
<dbReference type="AlphaFoldDB" id="A0AAJ0B6X2"/>
<evidence type="ECO:0000313" key="4">
    <source>
        <dbReference type="EMBL" id="KAK1751312.1"/>
    </source>
</evidence>
<evidence type="ECO:0000313" key="5">
    <source>
        <dbReference type="Proteomes" id="UP001239445"/>
    </source>
</evidence>
<dbReference type="Pfam" id="PF20237">
    <property type="entry name" value="DUF6594"/>
    <property type="match status" value="1"/>
</dbReference>
<evidence type="ECO:0000256" key="2">
    <source>
        <dbReference type="SAM" id="Phobius"/>
    </source>
</evidence>
<feature type="transmembrane region" description="Helical" evidence="2">
    <location>
        <begin position="250"/>
        <end position="270"/>
    </location>
</feature>
<feature type="region of interest" description="Disordered" evidence="1">
    <location>
        <begin position="52"/>
        <end position="73"/>
    </location>
</feature>
<feature type="domain" description="DUF6594" evidence="3">
    <location>
        <begin position="105"/>
        <end position="289"/>
    </location>
</feature>
<evidence type="ECO:0000259" key="3">
    <source>
        <dbReference type="Pfam" id="PF20237"/>
    </source>
</evidence>
<dbReference type="InterPro" id="IPR046529">
    <property type="entry name" value="DUF6594"/>
</dbReference>
<keyword evidence="2" id="KW-0472">Membrane</keyword>
<feature type="transmembrane region" description="Helical" evidence="2">
    <location>
        <begin position="277"/>
        <end position="295"/>
    </location>
</feature>
<organism evidence="4 5">
    <name type="scientific">Echria macrotheca</name>
    <dbReference type="NCBI Taxonomy" id="438768"/>
    <lineage>
        <taxon>Eukaryota</taxon>
        <taxon>Fungi</taxon>
        <taxon>Dikarya</taxon>
        <taxon>Ascomycota</taxon>
        <taxon>Pezizomycotina</taxon>
        <taxon>Sordariomycetes</taxon>
        <taxon>Sordariomycetidae</taxon>
        <taxon>Sordariales</taxon>
        <taxon>Schizotheciaceae</taxon>
        <taxon>Echria</taxon>
    </lineage>
</organism>
<keyword evidence="5" id="KW-1185">Reference proteome</keyword>
<keyword evidence="2" id="KW-1133">Transmembrane helix</keyword>
<feature type="compositionally biased region" description="Polar residues" evidence="1">
    <location>
        <begin position="52"/>
        <end position="71"/>
    </location>
</feature>
<accession>A0AAJ0B6X2</accession>
<protein>
    <recommendedName>
        <fullName evidence="3">DUF6594 domain-containing protein</fullName>
    </recommendedName>
</protein>
<evidence type="ECO:0000256" key="1">
    <source>
        <dbReference type="SAM" id="MobiDB-lite"/>
    </source>
</evidence>
<dbReference type="Proteomes" id="UP001239445">
    <property type="component" value="Unassembled WGS sequence"/>
</dbReference>
<dbReference type="EMBL" id="MU839842">
    <property type="protein sequence ID" value="KAK1751312.1"/>
    <property type="molecule type" value="Genomic_DNA"/>
</dbReference>
<reference evidence="4" key="1">
    <citation type="submission" date="2023-06" db="EMBL/GenBank/DDBJ databases">
        <title>Genome-scale phylogeny and comparative genomics of the fungal order Sordariales.</title>
        <authorList>
            <consortium name="Lawrence Berkeley National Laboratory"/>
            <person name="Hensen N."/>
            <person name="Bonometti L."/>
            <person name="Westerberg I."/>
            <person name="Brannstrom I.O."/>
            <person name="Guillou S."/>
            <person name="Cros-Aarteil S."/>
            <person name="Calhoun S."/>
            <person name="Haridas S."/>
            <person name="Kuo A."/>
            <person name="Mondo S."/>
            <person name="Pangilinan J."/>
            <person name="Riley R."/>
            <person name="Labutti K."/>
            <person name="Andreopoulos B."/>
            <person name="Lipzen A."/>
            <person name="Chen C."/>
            <person name="Yanf M."/>
            <person name="Daum C."/>
            <person name="Ng V."/>
            <person name="Clum A."/>
            <person name="Steindorff A."/>
            <person name="Ohm R."/>
            <person name="Martin F."/>
            <person name="Silar P."/>
            <person name="Natvig D."/>
            <person name="Lalanne C."/>
            <person name="Gautier V."/>
            <person name="Ament-Velasquez S.L."/>
            <person name="Kruys A."/>
            <person name="Hutchinson M.I."/>
            <person name="Powell A.J."/>
            <person name="Barry K."/>
            <person name="Miller A.N."/>
            <person name="Grigoriev I.V."/>
            <person name="Debuchy R."/>
            <person name="Gladieux P."/>
            <person name="Thoren M.H."/>
            <person name="Johannesson H."/>
        </authorList>
    </citation>
    <scope>NUCLEOTIDE SEQUENCE</scope>
    <source>
        <strain evidence="4">PSN4</strain>
    </source>
</reference>
<comment type="caution">
    <text evidence="4">The sequence shown here is derived from an EMBL/GenBank/DDBJ whole genome shotgun (WGS) entry which is preliminary data.</text>
</comment>
<proteinExistence type="predicted"/>